<comment type="subcellular location">
    <subcellularLocation>
        <location evidence="1">Cell inner membrane</location>
        <topology evidence="1">Multi-pass membrane protein</topology>
    </subcellularLocation>
    <subcellularLocation>
        <location evidence="8">Cell membrane</location>
        <topology evidence="8">Multi-pass membrane protein</topology>
    </subcellularLocation>
</comment>
<feature type="transmembrane region" description="Helical" evidence="8">
    <location>
        <begin position="114"/>
        <end position="135"/>
    </location>
</feature>
<dbReference type="GO" id="GO:0005886">
    <property type="term" value="C:plasma membrane"/>
    <property type="evidence" value="ECO:0007669"/>
    <property type="project" value="UniProtKB-SubCell"/>
</dbReference>
<accession>A0A6M7UTI0</accession>
<feature type="transmembrane region" description="Helical" evidence="8">
    <location>
        <begin position="141"/>
        <end position="162"/>
    </location>
</feature>
<feature type="transmembrane region" description="Helical" evidence="8">
    <location>
        <begin position="12"/>
        <end position="38"/>
    </location>
</feature>
<evidence type="ECO:0000256" key="8">
    <source>
        <dbReference type="RuleBase" id="RU363032"/>
    </source>
</evidence>
<dbReference type="Gene3D" id="1.10.3720.10">
    <property type="entry name" value="MetI-like"/>
    <property type="match status" value="1"/>
</dbReference>
<evidence type="ECO:0000256" key="4">
    <source>
        <dbReference type="ARBA" id="ARBA00022519"/>
    </source>
</evidence>
<name>A0A6M7UTI0_9HYPH</name>
<evidence type="ECO:0000313" key="10">
    <source>
        <dbReference type="EMBL" id="QKC79240.1"/>
    </source>
</evidence>
<dbReference type="AlphaFoldDB" id="A0A6M7UTI0"/>
<evidence type="ECO:0000256" key="1">
    <source>
        <dbReference type="ARBA" id="ARBA00004429"/>
    </source>
</evidence>
<keyword evidence="11" id="KW-1185">Reference proteome</keyword>
<dbReference type="CDD" id="cd06261">
    <property type="entry name" value="TM_PBP2"/>
    <property type="match status" value="1"/>
</dbReference>
<feature type="domain" description="ABC transmembrane type-1" evidence="9">
    <location>
        <begin position="70"/>
        <end position="257"/>
    </location>
</feature>
<feature type="transmembrane region" description="Helical" evidence="8">
    <location>
        <begin position="183"/>
        <end position="204"/>
    </location>
</feature>
<keyword evidence="6 8" id="KW-1133">Transmembrane helix</keyword>
<feature type="transmembrane region" description="Helical" evidence="8">
    <location>
        <begin position="65"/>
        <end position="93"/>
    </location>
</feature>
<evidence type="ECO:0000256" key="5">
    <source>
        <dbReference type="ARBA" id="ARBA00022692"/>
    </source>
</evidence>
<dbReference type="PANTHER" id="PTHR43357:SF4">
    <property type="entry name" value="INNER MEMBRANE ABC TRANSPORTER PERMEASE PROTEIN YDCV"/>
    <property type="match status" value="1"/>
</dbReference>
<evidence type="ECO:0000256" key="3">
    <source>
        <dbReference type="ARBA" id="ARBA00022475"/>
    </source>
</evidence>
<dbReference type="PROSITE" id="PS50928">
    <property type="entry name" value="ABC_TM1"/>
    <property type="match status" value="1"/>
</dbReference>
<dbReference type="SUPFAM" id="SSF161098">
    <property type="entry name" value="MetI-like"/>
    <property type="match status" value="1"/>
</dbReference>
<dbReference type="GO" id="GO:0055085">
    <property type="term" value="P:transmembrane transport"/>
    <property type="evidence" value="ECO:0007669"/>
    <property type="project" value="InterPro"/>
</dbReference>
<keyword evidence="2 8" id="KW-0813">Transport</keyword>
<evidence type="ECO:0000256" key="6">
    <source>
        <dbReference type="ARBA" id="ARBA00022989"/>
    </source>
</evidence>
<dbReference type="Pfam" id="PF00528">
    <property type="entry name" value="BPD_transp_1"/>
    <property type="match status" value="1"/>
</dbReference>
<dbReference type="EMBL" id="CP033361">
    <property type="protein sequence ID" value="QKC79240.1"/>
    <property type="molecule type" value="Genomic_DNA"/>
</dbReference>
<dbReference type="PANTHER" id="PTHR43357">
    <property type="entry name" value="INNER MEMBRANE ABC TRANSPORTER PERMEASE PROTEIN YDCV"/>
    <property type="match status" value="1"/>
</dbReference>
<protein>
    <submittedName>
        <fullName evidence="10">ABC transporter permease</fullName>
    </submittedName>
</protein>
<reference evidence="10 11" key="1">
    <citation type="submission" date="2018-10" db="EMBL/GenBank/DDBJ databases">
        <authorList>
            <person name="Perry B.J."/>
            <person name="Sullivan J.T."/>
            <person name="Murphy R.J.T."/>
            <person name="Ramsay J.P."/>
            <person name="Ronson C.W."/>
        </authorList>
    </citation>
    <scope>NUCLEOTIDE SEQUENCE [LARGE SCALE GENOMIC DNA]</scope>
    <source>
        <strain evidence="10 11">NZP2014</strain>
    </source>
</reference>
<dbReference type="Proteomes" id="UP000503339">
    <property type="component" value="Chromosome"/>
</dbReference>
<keyword evidence="4" id="KW-0997">Cell inner membrane</keyword>
<keyword evidence="7 8" id="KW-0472">Membrane</keyword>
<evidence type="ECO:0000259" key="9">
    <source>
        <dbReference type="PROSITE" id="PS50928"/>
    </source>
</evidence>
<sequence>MISRRNMDLAMTFLLKVIMLVSALFLMLPVIVTILTSFDSRNYIGQFPPTSLSGQWYVRFWKNDYLWSGLVTSLQLAIATTVLATVMGALAALAINRMPPRRRDLVSTAFMSPLLLPGVVLGFGLLMFLSTFVWLPPFPQLLAGHLIISLPFTIRMTLTGLAGISETLREAALNLGANERQTFFTITLPLAKNGIAAGAIFAFALSMDELTISIFLSNFKTYTLPVALLTMMRSQFDLTLAAAAVVLMGLIIIVLFALDRVIGLERVIGQGTYRA</sequence>
<keyword evidence="5 8" id="KW-0812">Transmembrane</keyword>
<evidence type="ECO:0000256" key="2">
    <source>
        <dbReference type="ARBA" id="ARBA00022448"/>
    </source>
</evidence>
<dbReference type="InterPro" id="IPR035906">
    <property type="entry name" value="MetI-like_sf"/>
</dbReference>
<proteinExistence type="inferred from homology"/>
<evidence type="ECO:0000313" key="11">
    <source>
        <dbReference type="Proteomes" id="UP000503339"/>
    </source>
</evidence>
<comment type="similarity">
    <text evidence="8">Belongs to the binding-protein-dependent transport system permease family.</text>
</comment>
<dbReference type="InterPro" id="IPR000515">
    <property type="entry name" value="MetI-like"/>
</dbReference>
<gene>
    <name evidence="10" type="ORF">EB233_30385</name>
</gene>
<feature type="transmembrane region" description="Helical" evidence="8">
    <location>
        <begin position="238"/>
        <end position="258"/>
    </location>
</feature>
<dbReference type="KEGG" id="merd:EB233_30385"/>
<keyword evidence="3" id="KW-1003">Cell membrane</keyword>
<evidence type="ECO:0000256" key="7">
    <source>
        <dbReference type="ARBA" id="ARBA00023136"/>
    </source>
</evidence>
<organism evidence="10 11">
    <name type="scientific">Mesorhizobium erdmanii</name>
    <dbReference type="NCBI Taxonomy" id="1777866"/>
    <lineage>
        <taxon>Bacteria</taxon>
        <taxon>Pseudomonadati</taxon>
        <taxon>Pseudomonadota</taxon>
        <taxon>Alphaproteobacteria</taxon>
        <taxon>Hyphomicrobiales</taxon>
        <taxon>Phyllobacteriaceae</taxon>
        <taxon>Mesorhizobium</taxon>
    </lineage>
</organism>